<dbReference type="SUPFAM" id="SSF64288">
    <property type="entry name" value="Chorismate lyase-like"/>
    <property type="match status" value="1"/>
</dbReference>
<dbReference type="Pfam" id="PF07702">
    <property type="entry name" value="UTRA"/>
    <property type="match status" value="1"/>
</dbReference>
<dbReference type="PRINTS" id="PR00035">
    <property type="entry name" value="HTHGNTR"/>
</dbReference>
<dbReference type="InterPro" id="IPR036388">
    <property type="entry name" value="WH-like_DNA-bd_sf"/>
</dbReference>
<evidence type="ECO:0000256" key="1">
    <source>
        <dbReference type="ARBA" id="ARBA00023015"/>
    </source>
</evidence>
<dbReference type="eggNOG" id="COG2188">
    <property type="taxonomic scope" value="Bacteria"/>
</dbReference>
<dbReference type="PANTHER" id="PTHR44846">
    <property type="entry name" value="MANNOSYL-D-GLYCERATE TRANSPORT/METABOLISM SYSTEM REPRESSOR MNGR-RELATED"/>
    <property type="match status" value="1"/>
</dbReference>
<evidence type="ECO:0000313" key="5">
    <source>
        <dbReference type="EMBL" id="GAC18107.1"/>
    </source>
</evidence>
<gene>
    <name evidence="5" type="ORF">GARC_1127</name>
</gene>
<keyword evidence="2" id="KW-0238">DNA-binding</keyword>
<dbReference type="GO" id="GO:0045892">
    <property type="term" value="P:negative regulation of DNA-templated transcription"/>
    <property type="evidence" value="ECO:0007669"/>
    <property type="project" value="TreeGrafter"/>
</dbReference>
<dbReference type="Pfam" id="PF00392">
    <property type="entry name" value="GntR"/>
    <property type="match status" value="1"/>
</dbReference>
<dbReference type="GO" id="GO:0003677">
    <property type="term" value="F:DNA binding"/>
    <property type="evidence" value="ECO:0007669"/>
    <property type="project" value="UniProtKB-KW"/>
</dbReference>
<dbReference type="SUPFAM" id="SSF46785">
    <property type="entry name" value="Winged helix' DNA-binding domain"/>
    <property type="match status" value="1"/>
</dbReference>
<dbReference type="PROSITE" id="PS50949">
    <property type="entry name" value="HTH_GNTR"/>
    <property type="match status" value="1"/>
</dbReference>
<dbReference type="InterPro" id="IPR028978">
    <property type="entry name" value="Chorismate_lyase_/UTRA_dom_sf"/>
</dbReference>
<dbReference type="InterPro" id="IPR050679">
    <property type="entry name" value="Bact_HTH_transcr_reg"/>
</dbReference>
<dbReference type="RefSeq" id="WP_007617572.1">
    <property type="nucleotide sequence ID" value="NZ_BAEO01000013.1"/>
</dbReference>
<dbReference type="InterPro" id="IPR011663">
    <property type="entry name" value="UTRA"/>
</dbReference>
<dbReference type="AlphaFoldDB" id="K6YIW7"/>
<dbReference type="InterPro" id="IPR000524">
    <property type="entry name" value="Tscrpt_reg_HTH_GntR"/>
</dbReference>
<dbReference type="Gene3D" id="1.10.10.10">
    <property type="entry name" value="Winged helix-like DNA-binding domain superfamily/Winged helix DNA-binding domain"/>
    <property type="match status" value="1"/>
</dbReference>
<dbReference type="Gene3D" id="3.40.1410.10">
    <property type="entry name" value="Chorismate lyase-like"/>
    <property type="match status" value="1"/>
</dbReference>
<dbReference type="SMART" id="SM00345">
    <property type="entry name" value="HTH_GNTR"/>
    <property type="match status" value="1"/>
</dbReference>
<dbReference type="GO" id="GO:0003700">
    <property type="term" value="F:DNA-binding transcription factor activity"/>
    <property type="evidence" value="ECO:0007669"/>
    <property type="project" value="InterPro"/>
</dbReference>
<protein>
    <recommendedName>
        <fullName evidence="4">HTH gntR-type domain-containing protein</fullName>
    </recommendedName>
</protein>
<keyword evidence="6" id="KW-1185">Reference proteome</keyword>
<accession>K6YIW7</accession>
<dbReference type="InterPro" id="IPR036390">
    <property type="entry name" value="WH_DNA-bd_sf"/>
</dbReference>
<dbReference type="Proteomes" id="UP000006327">
    <property type="component" value="Unassembled WGS sequence"/>
</dbReference>
<dbReference type="PANTHER" id="PTHR44846:SF1">
    <property type="entry name" value="MANNOSYL-D-GLYCERATE TRANSPORT_METABOLISM SYSTEM REPRESSOR MNGR-RELATED"/>
    <property type="match status" value="1"/>
</dbReference>
<dbReference type="CDD" id="cd07377">
    <property type="entry name" value="WHTH_GntR"/>
    <property type="match status" value="1"/>
</dbReference>
<feature type="domain" description="HTH gntR-type" evidence="4">
    <location>
        <begin position="21"/>
        <end position="89"/>
    </location>
</feature>
<dbReference type="STRING" id="493475.GARC_1127"/>
<keyword evidence="3" id="KW-0804">Transcription</keyword>
<organism evidence="5 6">
    <name type="scientific">Paraglaciecola arctica BSs20135</name>
    <dbReference type="NCBI Taxonomy" id="493475"/>
    <lineage>
        <taxon>Bacteria</taxon>
        <taxon>Pseudomonadati</taxon>
        <taxon>Pseudomonadota</taxon>
        <taxon>Gammaproteobacteria</taxon>
        <taxon>Alteromonadales</taxon>
        <taxon>Alteromonadaceae</taxon>
        <taxon>Paraglaciecola</taxon>
    </lineage>
</organism>
<reference evidence="5 6" key="1">
    <citation type="journal article" date="2017" name="Antonie Van Leeuwenhoek">
        <title>Rhizobium rhizosphaerae sp. nov., a novel species isolated from rice rhizosphere.</title>
        <authorList>
            <person name="Zhao J.J."/>
            <person name="Zhang J."/>
            <person name="Zhang R.J."/>
            <person name="Zhang C.W."/>
            <person name="Yin H.Q."/>
            <person name="Zhang X.X."/>
        </authorList>
    </citation>
    <scope>NUCLEOTIDE SEQUENCE [LARGE SCALE GENOMIC DNA]</scope>
    <source>
        <strain evidence="5 6">BSs20135</strain>
    </source>
</reference>
<dbReference type="OrthoDB" id="6626198at2"/>
<evidence type="ECO:0000259" key="4">
    <source>
        <dbReference type="PROSITE" id="PS50949"/>
    </source>
</evidence>
<comment type="caution">
    <text evidence="5">The sequence shown here is derived from an EMBL/GenBank/DDBJ whole genome shotgun (WGS) entry which is preliminary data.</text>
</comment>
<dbReference type="SMART" id="SM00866">
    <property type="entry name" value="UTRA"/>
    <property type="match status" value="1"/>
</dbReference>
<dbReference type="EMBL" id="BAEO01000013">
    <property type="protein sequence ID" value="GAC18107.1"/>
    <property type="molecule type" value="Genomic_DNA"/>
</dbReference>
<name>K6YIW7_9ALTE</name>
<sequence length="258" mass="29180">MDKMREVILQKALEIDVSSPGMLYQKLANNIKAAIDKGILEEGDFFPPQRELAANLSVSRVTVTKAIDELRRQGVVKLIPRQGVQVIASKISAIVPPRLQLSDQYNFTRDMQARGMTPYTHWLKKDNAIATTHEALTLGLPQNSKVGHYWRLRYADDLPIGIEVACVPATVIPDCKEVGESLYEALKSRGILPVRATQTVTACAADKYTAEQLKITINTPVLYIERRGYDKINHCVEYTRYWYLADKYCFIAEITLDY</sequence>
<evidence type="ECO:0000313" key="6">
    <source>
        <dbReference type="Proteomes" id="UP000006327"/>
    </source>
</evidence>
<proteinExistence type="predicted"/>
<keyword evidence="1" id="KW-0805">Transcription regulation</keyword>
<evidence type="ECO:0000256" key="3">
    <source>
        <dbReference type="ARBA" id="ARBA00023163"/>
    </source>
</evidence>
<evidence type="ECO:0000256" key="2">
    <source>
        <dbReference type="ARBA" id="ARBA00023125"/>
    </source>
</evidence>